<keyword evidence="18" id="KW-1185">Reference proteome</keyword>
<reference evidence="18" key="1">
    <citation type="journal article" date="2019" name="Int. J. Syst. Evol. Microbiol.">
        <title>The Global Catalogue of Microorganisms (GCM) 10K type strain sequencing project: providing services to taxonomists for standard genome sequencing and annotation.</title>
        <authorList>
            <consortium name="The Broad Institute Genomics Platform"/>
            <consortium name="The Broad Institute Genome Sequencing Center for Infectious Disease"/>
            <person name="Wu L."/>
            <person name="Ma J."/>
        </authorList>
    </citation>
    <scope>NUCLEOTIDE SEQUENCE [LARGE SCALE GENOMIC DNA]</scope>
    <source>
        <strain evidence="18">JCM 32304</strain>
    </source>
</reference>
<dbReference type="Pfam" id="PF00593">
    <property type="entry name" value="TonB_dep_Rec_b-barrel"/>
    <property type="match status" value="1"/>
</dbReference>
<dbReference type="EMBL" id="BMQV01000001">
    <property type="protein sequence ID" value="GGP37228.1"/>
    <property type="molecule type" value="Genomic_DNA"/>
</dbReference>
<keyword evidence="4 11" id="KW-1134">Transmembrane beta strand</keyword>
<evidence type="ECO:0000256" key="14">
    <source>
        <dbReference type="SAM" id="SignalP"/>
    </source>
</evidence>
<comment type="similarity">
    <text evidence="2">Belongs to the TonB-dependent receptor family. Hemoglobin/haptoglobin binding protein subfamily.</text>
</comment>
<evidence type="ECO:0000256" key="8">
    <source>
        <dbReference type="ARBA" id="ARBA00023136"/>
    </source>
</evidence>
<proteinExistence type="inferred from homology"/>
<keyword evidence="8 11" id="KW-0472">Membrane</keyword>
<evidence type="ECO:0000259" key="15">
    <source>
        <dbReference type="Pfam" id="PF00593"/>
    </source>
</evidence>
<sequence>MTMTKKTNIAIAVCSLLACQSAIANDESDVFSLGEIVVSGQTGVKDIAIHNTMTEDQIELVGAKTAADALDYIPGVHTAQSSKGEKFITIQGFEQDKILILLDGVPYYETNYGQLDLNQIPASIIAKIEVTKGASSVLYGPNGMGGVVNIITKKGQDGISGDLEASLGQNGQNNESASISLGKNGFSLFATVNHRGRDSMRMSNDYEPVLSDVKDKYGDLPSEMVIEDGDKRENSSYDSTNIWVRGGYANENSEIFASVFNLDTERDLPYNTRYNKVFSDFSGFAKISEYKDTGIDLSGQHRINDSLTLRALAYYHIHDDSYDSYDTPEQYVKLAVSSYSDYTGGGAVFADMNFTDWNRLSVSVNYKNDVHKKKNVAYVDPDESHGYERSQLDTISFAAEDTMTFGALNVVAGIAWHKQTVGEDRGIDADTDNDDSDTFDPSLGMSYTFDNAGLVYGSIAQKTRFATFSEMYDDTGARHDLKPERNTSYTLGWKNDLAYTWLNNIDIGLFYHDISDKIVEVYLTDPTDPDYKLEVNQNVGTSKFYGIEFSTLSQLSENISLSFDYSYTHARNESEDRESDYFRDIPKDSFTAMLNWHQPTLDINSNLRVRYRTDILIDVDSDEWESDTLTIDMGFKKAFTPQFSAYVNLNNVLDESHYEGYGQPNEGRSYEVGVKYRF</sequence>
<feature type="chain" id="PRO_5047163883" evidence="14">
    <location>
        <begin position="25"/>
        <end position="678"/>
    </location>
</feature>
<evidence type="ECO:0000256" key="6">
    <source>
        <dbReference type="ARBA" id="ARBA00022729"/>
    </source>
</evidence>
<evidence type="ECO:0000256" key="11">
    <source>
        <dbReference type="PROSITE-ProRule" id="PRU01360"/>
    </source>
</evidence>
<dbReference type="RefSeq" id="WP_188916298.1">
    <property type="nucleotide sequence ID" value="NZ_BMQV01000001.1"/>
</dbReference>
<evidence type="ECO:0000256" key="12">
    <source>
        <dbReference type="PROSITE-ProRule" id="PRU10144"/>
    </source>
</evidence>
<evidence type="ECO:0000313" key="17">
    <source>
        <dbReference type="EMBL" id="GGP37228.1"/>
    </source>
</evidence>
<keyword evidence="9 17" id="KW-0675">Receptor</keyword>
<feature type="domain" description="TonB-dependent receptor-like beta-barrel" evidence="15">
    <location>
        <begin position="240"/>
        <end position="652"/>
    </location>
</feature>
<evidence type="ECO:0000313" key="18">
    <source>
        <dbReference type="Proteomes" id="UP000654367"/>
    </source>
</evidence>
<keyword evidence="10 11" id="KW-0998">Cell outer membrane</keyword>
<evidence type="ECO:0000259" key="16">
    <source>
        <dbReference type="Pfam" id="PF07715"/>
    </source>
</evidence>
<keyword evidence="6 14" id="KW-0732">Signal</keyword>
<evidence type="ECO:0000256" key="13">
    <source>
        <dbReference type="RuleBase" id="RU003357"/>
    </source>
</evidence>
<dbReference type="PANTHER" id="PTHR30069:SF29">
    <property type="entry name" value="HEMOGLOBIN AND HEMOGLOBIN-HAPTOGLOBIN-BINDING PROTEIN 1-RELATED"/>
    <property type="match status" value="1"/>
</dbReference>
<dbReference type="Proteomes" id="UP000654367">
    <property type="component" value="Unassembled WGS sequence"/>
</dbReference>
<evidence type="ECO:0000256" key="7">
    <source>
        <dbReference type="ARBA" id="ARBA00023077"/>
    </source>
</evidence>
<dbReference type="Gene3D" id="2.40.170.20">
    <property type="entry name" value="TonB-dependent receptor, beta-barrel domain"/>
    <property type="match status" value="1"/>
</dbReference>
<organism evidence="17 18">
    <name type="scientific">Shewanella saliphila</name>
    <dbReference type="NCBI Taxonomy" id="2282698"/>
    <lineage>
        <taxon>Bacteria</taxon>
        <taxon>Pseudomonadati</taxon>
        <taxon>Pseudomonadota</taxon>
        <taxon>Gammaproteobacteria</taxon>
        <taxon>Alteromonadales</taxon>
        <taxon>Shewanellaceae</taxon>
        <taxon>Shewanella</taxon>
    </lineage>
</organism>
<dbReference type="PROSITE" id="PS51257">
    <property type="entry name" value="PROKAR_LIPOPROTEIN"/>
    <property type="match status" value="1"/>
</dbReference>
<feature type="short sequence motif" description="TonB C-terminal box" evidence="12">
    <location>
        <begin position="661"/>
        <end position="678"/>
    </location>
</feature>
<comment type="caution">
    <text evidence="17">The sequence shown here is derived from an EMBL/GenBank/DDBJ whole genome shotgun (WGS) entry which is preliminary data.</text>
</comment>
<dbReference type="InterPro" id="IPR039426">
    <property type="entry name" value="TonB-dep_rcpt-like"/>
</dbReference>
<dbReference type="Gene3D" id="2.170.130.10">
    <property type="entry name" value="TonB-dependent receptor, plug domain"/>
    <property type="match status" value="1"/>
</dbReference>
<dbReference type="PROSITE" id="PS01156">
    <property type="entry name" value="TONB_DEPENDENT_REC_2"/>
    <property type="match status" value="1"/>
</dbReference>
<dbReference type="SUPFAM" id="SSF56935">
    <property type="entry name" value="Porins"/>
    <property type="match status" value="1"/>
</dbReference>
<evidence type="ECO:0000256" key="9">
    <source>
        <dbReference type="ARBA" id="ARBA00023170"/>
    </source>
</evidence>
<keyword evidence="5 11" id="KW-0812">Transmembrane</keyword>
<dbReference type="PROSITE" id="PS52016">
    <property type="entry name" value="TONB_DEPENDENT_REC_3"/>
    <property type="match status" value="1"/>
</dbReference>
<evidence type="ECO:0000256" key="10">
    <source>
        <dbReference type="ARBA" id="ARBA00023237"/>
    </source>
</evidence>
<evidence type="ECO:0000256" key="2">
    <source>
        <dbReference type="ARBA" id="ARBA00008143"/>
    </source>
</evidence>
<dbReference type="InterPro" id="IPR000531">
    <property type="entry name" value="Beta-barrel_TonB"/>
</dbReference>
<evidence type="ECO:0000256" key="5">
    <source>
        <dbReference type="ARBA" id="ARBA00022692"/>
    </source>
</evidence>
<dbReference type="InterPro" id="IPR010917">
    <property type="entry name" value="TonB_rcpt_CS"/>
</dbReference>
<gene>
    <name evidence="17" type="ORF">GCM10009409_00060</name>
</gene>
<accession>A0ABQ2Q014</accession>
<comment type="subcellular location">
    <subcellularLocation>
        <location evidence="1 11">Cell outer membrane</location>
        <topology evidence="1 11">Multi-pass membrane protein</topology>
    </subcellularLocation>
</comment>
<feature type="signal peptide" evidence="14">
    <location>
        <begin position="1"/>
        <end position="24"/>
    </location>
</feature>
<keyword evidence="7 13" id="KW-0798">TonB box</keyword>
<dbReference type="InterPro" id="IPR036942">
    <property type="entry name" value="Beta-barrel_TonB_sf"/>
</dbReference>
<dbReference type="CDD" id="cd01347">
    <property type="entry name" value="ligand_gated_channel"/>
    <property type="match status" value="1"/>
</dbReference>
<evidence type="ECO:0000256" key="3">
    <source>
        <dbReference type="ARBA" id="ARBA00022448"/>
    </source>
</evidence>
<keyword evidence="3 11" id="KW-0813">Transport</keyword>
<dbReference type="InterPro" id="IPR012910">
    <property type="entry name" value="Plug_dom"/>
</dbReference>
<dbReference type="Pfam" id="PF07715">
    <property type="entry name" value="Plug"/>
    <property type="match status" value="1"/>
</dbReference>
<protein>
    <submittedName>
        <fullName evidence="17">TonB-dependent receptor</fullName>
    </submittedName>
</protein>
<evidence type="ECO:0000256" key="1">
    <source>
        <dbReference type="ARBA" id="ARBA00004571"/>
    </source>
</evidence>
<dbReference type="InterPro" id="IPR037066">
    <property type="entry name" value="Plug_dom_sf"/>
</dbReference>
<evidence type="ECO:0000256" key="4">
    <source>
        <dbReference type="ARBA" id="ARBA00022452"/>
    </source>
</evidence>
<dbReference type="PANTHER" id="PTHR30069">
    <property type="entry name" value="TONB-DEPENDENT OUTER MEMBRANE RECEPTOR"/>
    <property type="match status" value="1"/>
</dbReference>
<feature type="domain" description="TonB-dependent receptor plug" evidence="16">
    <location>
        <begin position="51"/>
        <end position="147"/>
    </location>
</feature>
<name>A0ABQ2Q014_9GAMM</name>